<dbReference type="EMBL" id="OUUZ01000008">
    <property type="protein sequence ID" value="SPQ20833.1"/>
    <property type="molecule type" value="Genomic_DNA"/>
</dbReference>
<feature type="compositionally biased region" description="Pro residues" evidence="1">
    <location>
        <begin position="224"/>
        <end position="235"/>
    </location>
</feature>
<proteinExistence type="predicted"/>
<evidence type="ECO:0000313" key="4">
    <source>
        <dbReference type="Proteomes" id="UP000289323"/>
    </source>
</evidence>
<feature type="domain" description="F-box" evidence="2">
    <location>
        <begin position="13"/>
        <end position="74"/>
    </location>
</feature>
<reference evidence="3 4" key="1">
    <citation type="submission" date="2018-04" db="EMBL/GenBank/DDBJ databases">
        <authorList>
            <person name="Huttner S."/>
            <person name="Dainat J."/>
        </authorList>
    </citation>
    <scope>NUCLEOTIDE SEQUENCE [LARGE SCALE GENOMIC DNA]</scope>
</reference>
<organism evidence="3 4">
    <name type="scientific">Thermothielavioides terrestris</name>
    <dbReference type="NCBI Taxonomy" id="2587410"/>
    <lineage>
        <taxon>Eukaryota</taxon>
        <taxon>Fungi</taxon>
        <taxon>Dikarya</taxon>
        <taxon>Ascomycota</taxon>
        <taxon>Pezizomycotina</taxon>
        <taxon>Sordariomycetes</taxon>
        <taxon>Sordariomycetidae</taxon>
        <taxon>Sordariales</taxon>
        <taxon>Chaetomiaceae</taxon>
        <taxon>Thermothielavioides</taxon>
    </lineage>
</organism>
<dbReference type="AlphaFoldDB" id="A0A446BEH9"/>
<sequence length="472" mass="52742">MASGQAAVAAAGTLPTELLCLIFSFLDGPPPSDDRLHEQPRRDMLRASRCLLKNVSRVSKRWRAVVLPTLFRHVVWSLDWLELQDPDLVDELPLLAFLRTSGLGRHVQSFAIIVSHTTLPSKQRSETPGSSSASSSARRFAVSGAAWTPPGILDPSFAIYNEDYNWLWNALFKLVDPLRFTIIASPQTLARLFASALFIGDADLFASEEQFHILSLSRESRSTPAPPPPTQPPNVPAAAPNSGCGGARRPAERQHIPVALFTLRPWSHLLLNENSSIRAYRNYEYFAKNPPSILDPLLISSGDGGLTTSNSPCLLPPTVRSLAYVAIFPLALHFRKLTRHLPRLDRLFVQLAPRNDILRDPAEMDHVQPADLWLERQECYESILFRLAHAPPAAPPHGGQLPLQPPSGALDDGGDDSDDFNILREARNWSLLRRLETGDAHDDADWWQWMVQQMLAGRRDWRVEREGVFVRT</sequence>
<evidence type="ECO:0000259" key="2">
    <source>
        <dbReference type="Pfam" id="PF12937"/>
    </source>
</evidence>
<accession>A0A446BEH9</accession>
<name>A0A446BEH9_9PEZI</name>
<protein>
    <submittedName>
        <fullName evidence="3">8350da21-3a35-44cf-8f12-c77216298d80</fullName>
    </submittedName>
</protein>
<dbReference type="Gene3D" id="1.20.1280.50">
    <property type="match status" value="1"/>
</dbReference>
<feature type="region of interest" description="Disordered" evidence="1">
    <location>
        <begin position="394"/>
        <end position="416"/>
    </location>
</feature>
<gene>
    <name evidence="3" type="ORF">TT172_LOCUS3252</name>
</gene>
<evidence type="ECO:0000313" key="3">
    <source>
        <dbReference type="EMBL" id="SPQ20833.1"/>
    </source>
</evidence>
<dbReference type="CDD" id="cd09917">
    <property type="entry name" value="F-box_SF"/>
    <property type="match status" value="1"/>
</dbReference>
<dbReference type="InterPro" id="IPR001810">
    <property type="entry name" value="F-box_dom"/>
</dbReference>
<dbReference type="Pfam" id="PF12937">
    <property type="entry name" value="F-box-like"/>
    <property type="match status" value="1"/>
</dbReference>
<feature type="region of interest" description="Disordered" evidence="1">
    <location>
        <begin position="217"/>
        <end position="249"/>
    </location>
</feature>
<dbReference type="Proteomes" id="UP000289323">
    <property type="component" value="Unassembled WGS sequence"/>
</dbReference>
<evidence type="ECO:0000256" key="1">
    <source>
        <dbReference type="SAM" id="MobiDB-lite"/>
    </source>
</evidence>